<feature type="active site" evidence="4">
    <location>
        <position position="429"/>
    </location>
</feature>
<keyword evidence="1 4" id="KW-0808">Transferase</keyword>
<dbReference type="STRING" id="286115.A0A507DHW0"/>
<dbReference type="InterPro" id="IPR011037">
    <property type="entry name" value="Pyrv_Knase-like_insert_dom_sf"/>
</dbReference>
<evidence type="ECO:0000313" key="9">
    <source>
        <dbReference type="Proteomes" id="UP000320475"/>
    </source>
</evidence>
<dbReference type="SUPFAM" id="SSF141673">
    <property type="entry name" value="MOSC N-terminal domain-like"/>
    <property type="match status" value="1"/>
</dbReference>
<organism evidence="6 9">
    <name type="scientific">Synchytrium endobioticum</name>
    <dbReference type="NCBI Taxonomy" id="286115"/>
    <lineage>
        <taxon>Eukaryota</taxon>
        <taxon>Fungi</taxon>
        <taxon>Fungi incertae sedis</taxon>
        <taxon>Chytridiomycota</taxon>
        <taxon>Chytridiomycota incertae sedis</taxon>
        <taxon>Chytridiomycetes</taxon>
        <taxon>Synchytriales</taxon>
        <taxon>Synchytriaceae</taxon>
        <taxon>Synchytrium</taxon>
    </lineage>
</organism>
<comment type="catalytic activity">
    <reaction evidence="4">
        <text>Mo-molybdopterin + L-cysteine + AH2 = thio-Mo-molybdopterin + L-alanine + A + H2O</text>
        <dbReference type="Rhea" id="RHEA:42636"/>
        <dbReference type="ChEBI" id="CHEBI:13193"/>
        <dbReference type="ChEBI" id="CHEBI:15377"/>
        <dbReference type="ChEBI" id="CHEBI:17499"/>
        <dbReference type="ChEBI" id="CHEBI:35235"/>
        <dbReference type="ChEBI" id="CHEBI:57972"/>
        <dbReference type="ChEBI" id="CHEBI:71302"/>
        <dbReference type="ChEBI" id="CHEBI:82685"/>
        <dbReference type="EC" id="2.8.1.9"/>
    </reaction>
</comment>
<evidence type="ECO:0000256" key="1">
    <source>
        <dbReference type="ARBA" id="ARBA00022679"/>
    </source>
</evidence>
<comment type="caution">
    <text evidence="6">The sequence shown here is derived from an EMBL/GenBank/DDBJ whole genome shotgun (WGS) entry which is preliminary data.</text>
</comment>
<dbReference type="Pfam" id="PF03473">
    <property type="entry name" value="MOSC"/>
    <property type="match status" value="1"/>
</dbReference>
<evidence type="ECO:0000313" key="8">
    <source>
        <dbReference type="Proteomes" id="UP000317494"/>
    </source>
</evidence>
<dbReference type="EMBL" id="QEAN01000056">
    <property type="protein sequence ID" value="TPX51321.1"/>
    <property type="molecule type" value="Genomic_DNA"/>
</dbReference>
<keyword evidence="8" id="KW-1185">Reference proteome</keyword>
<dbReference type="InterPro" id="IPR005302">
    <property type="entry name" value="MoCF_Sase_C"/>
</dbReference>
<protein>
    <recommendedName>
        <fullName evidence="4">Molybdenum cofactor sulfurase</fullName>
        <shortName evidence="4">MCS</shortName>
        <shortName evidence="4">MOS</shortName>
        <shortName evidence="4">MoCo sulfurase</shortName>
        <ecNumber evidence="4">2.8.1.9</ecNumber>
    </recommendedName>
    <alternativeName>
        <fullName evidence="4">Molybdenum cofactor sulfurtransferase</fullName>
    </alternativeName>
</protein>
<dbReference type="Pfam" id="PF00266">
    <property type="entry name" value="Aminotran_5"/>
    <property type="match status" value="2"/>
</dbReference>
<gene>
    <name evidence="6" type="ORF">SeLEV6574_g00454</name>
    <name evidence="7" type="ORF">SeMB42_g01969</name>
</gene>
<reference evidence="8 9" key="1">
    <citation type="journal article" date="2019" name="Sci. Rep.">
        <title>Comparative genomics of chytrid fungi reveal insights into the obligate biotrophic and pathogenic lifestyle of Synchytrium endobioticum.</title>
        <authorList>
            <person name="van de Vossenberg B.T.L.H."/>
            <person name="Warris S."/>
            <person name="Nguyen H.D.T."/>
            <person name="van Gent-Pelzer M.P.E."/>
            <person name="Joly D.L."/>
            <person name="van de Geest H.C."/>
            <person name="Bonants P.J.M."/>
            <person name="Smith D.S."/>
            <person name="Levesque C.A."/>
            <person name="van der Lee T.A.J."/>
        </authorList>
    </citation>
    <scope>NUCLEOTIDE SEQUENCE [LARGE SCALE GENOMIC DNA]</scope>
    <source>
        <strain evidence="6 9">LEV6574</strain>
        <strain evidence="7 8">MB42</strain>
    </source>
</reference>
<dbReference type="OrthoDB" id="10264306at2759"/>
<dbReference type="PROSITE" id="PS51340">
    <property type="entry name" value="MOSC"/>
    <property type="match status" value="1"/>
</dbReference>
<name>A0A507DHW0_9FUNG</name>
<dbReference type="Gene3D" id="3.40.640.10">
    <property type="entry name" value="Type I PLP-dependent aspartate aminotransferase-like (Major domain)"/>
    <property type="match status" value="1"/>
</dbReference>
<dbReference type="InterPro" id="IPR015422">
    <property type="entry name" value="PyrdxlP-dep_Trfase_small"/>
</dbReference>
<dbReference type="EMBL" id="QEAM01000007">
    <property type="protein sequence ID" value="TPX51163.1"/>
    <property type="molecule type" value="Genomic_DNA"/>
</dbReference>
<feature type="modified residue" description="N6-(pyridoxal phosphate)lysine" evidence="4">
    <location>
        <position position="259"/>
    </location>
</feature>
<dbReference type="HAMAP" id="MF_03050">
    <property type="entry name" value="MOCOS"/>
    <property type="match status" value="1"/>
</dbReference>
<dbReference type="Pfam" id="PF03476">
    <property type="entry name" value="MOSC_N"/>
    <property type="match status" value="1"/>
</dbReference>
<evidence type="ECO:0000259" key="5">
    <source>
        <dbReference type="PROSITE" id="PS51340"/>
    </source>
</evidence>
<evidence type="ECO:0000256" key="4">
    <source>
        <dbReference type="HAMAP-Rule" id="MF_03050"/>
    </source>
</evidence>
<dbReference type="VEuPathDB" id="FungiDB:SeMB42_g01969"/>
<dbReference type="Proteomes" id="UP000320475">
    <property type="component" value="Unassembled WGS sequence"/>
</dbReference>
<dbReference type="AlphaFoldDB" id="A0A507DHW0"/>
<dbReference type="Proteomes" id="UP000317494">
    <property type="component" value="Unassembled WGS sequence"/>
</dbReference>
<dbReference type="InterPro" id="IPR015421">
    <property type="entry name" value="PyrdxlP-dep_Trfase_major"/>
</dbReference>
<evidence type="ECO:0000256" key="3">
    <source>
        <dbReference type="ARBA" id="ARBA00023150"/>
    </source>
</evidence>
<evidence type="ECO:0000256" key="2">
    <source>
        <dbReference type="ARBA" id="ARBA00022898"/>
    </source>
</evidence>
<keyword evidence="3 4" id="KW-0501">Molybdenum cofactor biosynthesis</keyword>
<sequence>MAANMEEIISYIQHIRNHDFPQLSSSSPGVYLDHAGCTLAPKKLLESYMRDITTNLYGNPHTFSSPSATLSSRRVSQVRNKILRHFNAPPQEYSIVFTANTTAALKLVAECLEWGRNADYHYLSTSHTSVVGIREYIRYARRYLPPEQISGRIKCMTPNQVEHWLSPSIPNGHDITPSNHSSGSTDADGGKECNLFTFPAQCNFSGTRYPLEWVHKIKALKTNNGLPWKVLVDIAAYSTTTPMDFTLYPADLAVLSFYKMFGFPTNLGALIVRNDMVPCMTKRYFGGGSVTAITSIQPWQMYRETMHERFEDGTIPFLEIIAVDHGFEYVENMIPSSLGYKPWQLIREWTLHLMNYAKNEMKTLEHNVNGKLTPVCQIYEANPLPCVYSQNGPVIAFNILKPNGQYVGCSEVAKLSAIHDIHIRTGCFCNPGACQLYLELSDQEIQDHAEIHGHVCGDDMDIVNGSPTGAIRISFGWMNTLDDANAWLRFLTKYYQTIITSPAPNDQIICIDGHENSISSAIASQINEYTVESLSVFPIKSCGAYTSFTEWPIGPEGLLYDRNWMLVDENGTALSQKRYPKMCLIRPVTMNLTEEMMVLEAPGMTNLRIYMGSISDYNVDSFRARVCGDRIQTFLDSRPHVSHWFSTFLDTSCQLARCNMNFEGRLDKHSHKQPTSNTIDSPRIAFANESQFLLVSLASFKSIKSSIYHKETGREVDVSCMRANIVIDGNHLGAFEEDSWTGKTLEIDGQVFQVQGPCNRCSMICINQRTGEKSREPFSTLALKRKVEGRINFGLHLAHVKARSKKPFAIRIGSTLRIL</sequence>
<feature type="domain" description="MOSC" evidence="5">
    <location>
        <begin position="664"/>
        <end position="819"/>
    </location>
</feature>
<proteinExistence type="inferred from homology"/>
<comment type="function">
    <text evidence="4">Sulfurates the molybdenum cofactor. Sulfation of molybdenum is essential for xanthine dehydrogenase (XDH) and aldehyde oxidase (ADO) enzymes in which molybdenum cofactor is liganded by 1 oxygen and 1 sulfur atom in active form.</text>
</comment>
<dbReference type="GO" id="GO:0016829">
    <property type="term" value="F:lyase activity"/>
    <property type="evidence" value="ECO:0007669"/>
    <property type="project" value="UniProtKB-UniRule"/>
</dbReference>
<dbReference type="SUPFAM" id="SSF53383">
    <property type="entry name" value="PLP-dependent transferases"/>
    <property type="match status" value="1"/>
</dbReference>
<dbReference type="InterPro" id="IPR000192">
    <property type="entry name" value="Aminotrans_V_dom"/>
</dbReference>
<dbReference type="InterPro" id="IPR015424">
    <property type="entry name" value="PyrdxlP-dep_Trfase"/>
</dbReference>
<dbReference type="SUPFAM" id="SSF50800">
    <property type="entry name" value="PK beta-barrel domain-like"/>
    <property type="match status" value="1"/>
</dbReference>
<comment type="similarity">
    <text evidence="4">Belongs to the class-V pyridoxal-phosphate-dependent aminotransferase family. MOCOS subfamily.</text>
</comment>
<dbReference type="PANTHER" id="PTHR14237">
    <property type="entry name" value="MOLYBDOPTERIN COFACTOR SULFURASE MOSC"/>
    <property type="match status" value="1"/>
</dbReference>
<dbReference type="InterPro" id="IPR028886">
    <property type="entry name" value="MoCo_sulfurase"/>
</dbReference>
<evidence type="ECO:0000313" key="7">
    <source>
        <dbReference type="EMBL" id="TPX51321.1"/>
    </source>
</evidence>
<accession>A0A507DHW0</accession>
<keyword evidence="2 4" id="KW-0663">Pyridoxal phosphate</keyword>
<evidence type="ECO:0000313" key="6">
    <source>
        <dbReference type="EMBL" id="TPX51163.1"/>
    </source>
</evidence>
<dbReference type="Gene3D" id="3.90.1150.10">
    <property type="entry name" value="Aspartate Aminotransferase, domain 1"/>
    <property type="match status" value="1"/>
</dbReference>
<dbReference type="EC" id="2.8.1.9" evidence="4"/>
<dbReference type="GO" id="GO:0006777">
    <property type="term" value="P:Mo-molybdopterin cofactor biosynthetic process"/>
    <property type="evidence" value="ECO:0007669"/>
    <property type="project" value="UniProtKB-UniRule"/>
</dbReference>
<dbReference type="GO" id="GO:0030170">
    <property type="term" value="F:pyridoxal phosphate binding"/>
    <property type="evidence" value="ECO:0007669"/>
    <property type="project" value="UniProtKB-UniRule"/>
</dbReference>
<comment type="cofactor">
    <cofactor evidence="4">
        <name>pyridoxal 5'-phosphate</name>
        <dbReference type="ChEBI" id="CHEBI:597326"/>
    </cofactor>
</comment>
<dbReference type="PANTHER" id="PTHR14237:SF80">
    <property type="entry name" value="MOLYBDENUM COFACTOR SULFURASE"/>
    <property type="match status" value="1"/>
</dbReference>
<dbReference type="InterPro" id="IPR005303">
    <property type="entry name" value="MOCOS_middle"/>
</dbReference>
<dbReference type="GO" id="GO:0030151">
    <property type="term" value="F:molybdenum ion binding"/>
    <property type="evidence" value="ECO:0007669"/>
    <property type="project" value="UniProtKB-UniRule"/>
</dbReference>
<dbReference type="GO" id="GO:0008265">
    <property type="term" value="F:molybdenum cofactor sulfurtransferase activity"/>
    <property type="evidence" value="ECO:0007669"/>
    <property type="project" value="UniProtKB-UniRule"/>
</dbReference>